<evidence type="ECO:0000313" key="17">
    <source>
        <dbReference type="RefSeq" id="XP_018559257.1"/>
    </source>
</evidence>
<dbReference type="Gene3D" id="3.10.100.10">
    <property type="entry name" value="Mannose-Binding Protein A, subunit A"/>
    <property type="match status" value="1"/>
</dbReference>
<feature type="transmembrane region" description="Helical" evidence="10">
    <location>
        <begin position="3582"/>
        <end position="3605"/>
    </location>
</feature>
<dbReference type="PROSITE" id="PS50095">
    <property type="entry name" value="PLAT"/>
    <property type="match status" value="1"/>
</dbReference>
<feature type="domain" description="C-type lectin" evidence="12">
    <location>
        <begin position="39"/>
        <end position="149"/>
    </location>
</feature>
<dbReference type="PANTHER" id="PTHR46730">
    <property type="entry name" value="POLYCYSTIN-1"/>
    <property type="match status" value="1"/>
</dbReference>
<feature type="transmembrane region" description="Helical" evidence="10">
    <location>
        <begin position="3545"/>
        <end position="3562"/>
    </location>
</feature>
<feature type="transmembrane region" description="Helical" evidence="10">
    <location>
        <begin position="3253"/>
        <end position="3279"/>
    </location>
</feature>
<dbReference type="GO" id="GO:0005261">
    <property type="term" value="F:monoatomic cation channel activity"/>
    <property type="evidence" value="ECO:0007669"/>
    <property type="project" value="TreeGrafter"/>
</dbReference>
<evidence type="ECO:0000259" key="12">
    <source>
        <dbReference type="PROSITE" id="PS50041"/>
    </source>
</evidence>
<feature type="domain" description="PKD" evidence="13">
    <location>
        <begin position="866"/>
        <end position="921"/>
    </location>
</feature>
<gene>
    <name evidence="17" type="primary">pkd1b</name>
</gene>
<organism evidence="16 17">
    <name type="scientific">Lates calcarifer</name>
    <name type="common">Barramundi</name>
    <name type="synonym">Holocentrus calcarifer</name>
    <dbReference type="NCBI Taxonomy" id="8187"/>
    <lineage>
        <taxon>Eukaryota</taxon>
        <taxon>Metazoa</taxon>
        <taxon>Chordata</taxon>
        <taxon>Craniata</taxon>
        <taxon>Vertebrata</taxon>
        <taxon>Euteleostomi</taxon>
        <taxon>Actinopterygii</taxon>
        <taxon>Neopterygii</taxon>
        <taxon>Teleostei</taxon>
        <taxon>Neoteleostei</taxon>
        <taxon>Acanthomorphata</taxon>
        <taxon>Carangaria</taxon>
        <taxon>Carangaria incertae sedis</taxon>
        <taxon>Centropomidae</taxon>
        <taxon>Lates</taxon>
    </lineage>
</organism>
<dbReference type="SUPFAM" id="SSF56436">
    <property type="entry name" value="C-type lectin-like"/>
    <property type="match status" value="1"/>
</dbReference>
<dbReference type="CDD" id="cd00146">
    <property type="entry name" value="PKD"/>
    <property type="match status" value="5"/>
</dbReference>
<dbReference type="InterPro" id="IPR035986">
    <property type="entry name" value="PKD_dom_sf"/>
</dbReference>
<feature type="transmembrane region" description="Helical" evidence="10">
    <location>
        <begin position="2879"/>
        <end position="2899"/>
    </location>
</feature>
<dbReference type="InterPro" id="IPR014010">
    <property type="entry name" value="REJ_dom"/>
</dbReference>
<evidence type="ECO:0000256" key="7">
    <source>
        <dbReference type="ARBA" id="ARBA00023180"/>
    </source>
</evidence>
<dbReference type="InterPro" id="IPR022409">
    <property type="entry name" value="PKD/Chitinase_dom"/>
</dbReference>
<evidence type="ECO:0000259" key="14">
    <source>
        <dbReference type="PROSITE" id="PS50095"/>
    </source>
</evidence>
<evidence type="ECO:0000259" key="13">
    <source>
        <dbReference type="PROSITE" id="PS50093"/>
    </source>
</evidence>
<evidence type="ECO:0000256" key="3">
    <source>
        <dbReference type="ARBA" id="ARBA00022692"/>
    </source>
</evidence>
<dbReference type="InterPro" id="IPR016187">
    <property type="entry name" value="CTDL_fold"/>
</dbReference>
<feature type="compositionally biased region" description="Low complexity" evidence="9">
    <location>
        <begin position="3788"/>
        <end position="3820"/>
    </location>
</feature>
<evidence type="ECO:0000256" key="2">
    <source>
        <dbReference type="ARBA" id="ARBA00007200"/>
    </source>
</evidence>
<proteinExistence type="inferred from homology"/>
<keyword evidence="3 10" id="KW-0812">Transmembrane</keyword>
<dbReference type="PANTHER" id="PTHR46730:SF2">
    <property type="entry name" value="POLYCYSTIN-1 ISOFORM X1"/>
    <property type="match status" value="1"/>
</dbReference>
<dbReference type="RefSeq" id="XP_018559257.1">
    <property type="nucleotide sequence ID" value="XM_018703741.2"/>
</dbReference>
<feature type="domain" description="PKD" evidence="13">
    <location>
        <begin position="1125"/>
        <end position="1185"/>
    </location>
</feature>
<dbReference type="InterPro" id="IPR000434">
    <property type="entry name" value="PC1"/>
</dbReference>
<dbReference type="InterPro" id="IPR001024">
    <property type="entry name" value="PLAT/LH2_dom"/>
</dbReference>
<dbReference type="SMART" id="SM00034">
    <property type="entry name" value="CLECT"/>
    <property type="match status" value="1"/>
</dbReference>
<feature type="chain" id="PRO_5042618992" evidence="11">
    <location>
        <begin position="25"/>
        <end position="4076"/>
    </location>
</feature>
<dbReference type="Proteomes" id="UP000694890">
    <property type="component" value="Linkage group LG23"/>
</dbReference>
<dbReference type="PROSITE" id="PS51111">
    <property type="entry name" value="REJ"/>
    <property type="match status" value="2"/>
</dbReference>
<dbReference type="InterPro" id="IPR036392">
    <property type="entry name" value="PLAT/LH2_dom_sf"/>
</dbReference>
<dbReference type="Pfam" id="PF02010">
    <property type="entry name" value="REJ"/>
    <property type="match status" value="2"/>
</dbReference>
<dbReference type="InterPro" id="IPR000203">
    <property type="entry name" value="GPS"/>
</dbReference>
<comment type="caution">
    <text evidence="8">Lacks conserved residue(s) required for the propagation of feature annotation.</text>
</comment>
<evidence type="ECO:0000259" key="15">
    <source>
        <dbReference type="PROSITE" id="PS51111"/>
    </source>
</evidence>
<feature type="domain" description="REJ" evidence="15">
    <location>
        <begin position="1954"/>
        <end position="2452"/>
    </location>
</feature>
<comment type="similarity">
    <text evidence="2">Belongs to the polycystin family.</text>
</comment>
<dbReference type="InterPro" id="IPR002859">
    <property type="entry name" value="PKD/REJ-like"/>
</dbReference>
<feature type="region of interest" description="Disordered" evidence="9">
    <location>
        <begin position="2400"/>
        <end position="2420"/>
    </location>
</feature>
<dbReference type="SUPFAM" id="SSF49299">
    <property type="entry name" value="PKD domain"/>
    <property type="match status" value="7"/>
</dbReference>
<feature type="compositionally biased region" description="Low complexity" evidence="9">
    <location>
        <begin position="3163"/>
        <end position="3180"/>
    </location>
</feature>
<dbReference type="CDD" id="cd00037">
    <property type="entry name" value="CLECT"/>
    <property type="match status" value="1"/>
</dbReference>
<evidence type="ECO:0000256" key="8">
    <source>
        <dbReference type="PROSITE-ProRule" id="PRU00152"/>
    </source>
</evidence>
<dbReference type="SMART" id="SM00089">
    <property type="entry name" value="PKD"/>
    <property type="match status" value="11"/>
</dbReference>
<dbReference type="GO" id="GO:0006816">
    <property type="term" value="P:calcium ion transport"/>
    <property type="evidence" value="ECO:0007669"/>
    <property type="project" value="TreeGrafter"/>
</dbReference>
<dbReference type="InterPro" id="IPR016186">
    <property type="entry name" value="C-type_lectin-like/link_sf"/>
</dbReference>
<dbReference type="PROSITE" id="PS50093">
    <property type="entry name" value="PKD"/>
    <property type="match status" value="6"/>
</dbReference>
<comment type="subcellular location">
    <subcellularLocation>
        <location evidence="1">Membrane</location>
        <topology evidence="1">Multi-pass membrane protein</topology>
    </subcellularLocation>
</comment>
<dbReference type="GO" id="GO:0005929">
    <property type="term" value="C:cilium"/>
    <property type="evidence" value="ECO:0007669"/>
    <property type="project" value="UniProtKB-ARBA"/>
</dbReference>
<feature type="region of interest" description="Disordered" evidence="9">
    <location>
        <begin position="4033"/>
        <end position="4053"/>
    </location>
</feature>
<evidence type="ECO:0000256" key="5">
    <source>
        <dbReference type="ARBA" id="ARBA00022989"/>
    </source>
</evidence>
<feature type="region of interest" description="Disordered" evidence="9">
    <location>
        <begin position="3146"/>
        <end position="3181"/>
    </location>
</feature>
<dbReference type="Pfam" id="PF00059">
    <property type="entry name" value="Lectin_C"/>
    <property type="match status" value="1"/>
</dbReference>
<dbReference type="SMART" id="SM00303">
    <property type="entry name" value="GPS"/>
    <property type="match status" value="1"/>
</dbReference>
<evidence type="ECO:0000256" key="4">
    <source>
        <dbReference type="ARBA" id="ARBA00022737"/>
    </source>
</evidence>
<feature type="transmembrane region" description="Helical" evidence="10">
    <location>
        <begin position="2919"/>
        <end position="2941"/>
    </location>
</feature>
<dbReference type="CDD" id="cd01752">
    <property type="entry name" value="PLAT_polycystin"/>
    <property type="match status" value="1"/>
</dbReference>
<dbReference type="InterPro" id="IPR001304">
    <property type="entry name" value="C-type_lectin-like"/>
</dbReference>
<feature type="signal peptide" evidence="11">
    <location>
        <begin position="1"/>
        <end position="24"/>
    </location>
</feature>
<feature type="transmembrane region" description="Helical" evidence="10">
    <location>
        <begin position="2675"/>
        <end position="2695"/>
    </location>
</feature>
<sequence length="4076" mass="446191">MTGTLVSLKQVLPWILCLVLITAAGENIPCPKGGRIHLSSVRCYWMSETTSSWSEAQDSCRETPGGDLASAGSLELQNFIHYSFPVKTTVWVWLKGLGGEGTEQDGVVEPVIPAHWAGGSENGCSQMALGILGQWRRAQCAGQYRYLCEKEVTEDLPSIDSYLTGLVLMTGIYAQTQIQPLLSIPDIGQHTVEMQLFPGLWFSHAGQLVSVELVVQPSPLSSLARVQILRPYCDPNHHLVPPGCSSLLNPFSCCSAVPLCNTTGGCSMGHYWCHLLEACVPTTSPCSPYDSAAGVRGFALPPRYPVTPPFYHLVADLSLRINPSSELKTMSLLLPNQVIMVYPDDIVAIQHTRDSGTFLHCLSSEASVNSSWRQSYLSLKGAEWGGWWQGGLTSLSHGGQWVDGVVCDLRMLYMDTLHRGTELDDSFGFTHTEATTASDIRPLTTGPTATLRSKFMLSVIHPLPDEKNQIHVQINNPTLIMVKTLHGQKAISSWSAPVLQTGVPFLPSCPAEVALSWPGCKRQSLEDWFSSVTLLLPSVGVQTLNISVIDVVSSQNVQSVSVKVCGYEAVTGLSVEPHGHLRMLVDKSQSFTAKVESGSSVKFTWVIDDLEKFAYEGESYSVVFKKPAGYKLRSQQILLTADEMTPLTQPELLFVREFIAVNATHLYTLRVKVDISLPVTFRWDFGDGSRDVSHSQPAPCQTMEGLVERGVKQVYVQDSVNYTYLIPDDYVLHVQVSNQYDNIGTSMKIKVRPEIRHLLISYCPSVPLVKQPLLLEASAEPSTYAVLYIWDFGDGSKAIQGIHHKVHHTFGSAGLYNVTVCASNTLTTLTSWLILEVMEKISGLTISYNESTEVSSAIDFRAKVATGTSLIWDFDFGDGSLQGNLADGSISHIYTSPGNYTVDVTVSNSVSKAQQSIRVEVYSLAVSGILPTECVINGKDIQFTALVTGKISILAFHWQFGDGSPLSVVTGQSTAMHSFPNQGIFHVTLTVFGPVTSVSFNTSICVEAPMTNMTVQASQDVVVVGEKICLKVLVSPELLTGYQFKWFINSSSVAAKTENSQKCFVFKDEGVEEVSVMASNKVSNKTAKVSITIQKPVSELSVAHDSQSDTLTVNTLVSFWVASCTGSNVSVQWDFGDGSPVEHGANVSHAFTSTGQFTVAATASNMVSRDSATLKVNVLLPVVDLSLHTNQPYAVVGQETLITAVSSAISSTNYYWTVDGITSTQQGTYQFRFSFPTPGVHQVRVVAQNLVSRREAAILIEVFERIEGLQIECHCLTNMKYIPTQEELLFIASVTKGSNVTYHWLAAQSEINQEITCDGELFHLLAETPGEILVQLRASNNLGEATRTVSLVAVDSVASAHITTQSNIVALGKLVNISVFVVSGSDLEYLWYVDSDPSPLQTHTPFLLHTFTSLGHCLVTVSVRNILSQSNDTKQFVVQEEVQEVDFEIEGKARPFYINTSVAIPLHGLIQKGSDLHWDWKVIGPKTNLFKATNRTIIYTFPYADIYQVSLNVSNGINWQMVLHRVTVQDRIEGLLLNITKPSLCNEEEVTFIPTVSKGSNVSFVITFRNKDWIRSQGILEGQCTTSTLPVGKHLVTVKAWNLVSTAEVSSSILVTERIQGLQLVNCCSAALEALKGIHFKAEVQSGFPVNYTWIFHLVGSKPTLLTGQEVIFTPPDNGTLSVSVVASNGVCSHMLNETVTVEWPVKKITLVCQSERIFVRHPVKFSATINGGSNVKYLWDFGDSTEVLVTELSTVSYTYYNPGKYSVVAKVLNSVSHMSTQLHIKVEELQCSSPQASLIQSHSTIYRSRLSFFEASVNINCSAYKTIYLWEIIRGCICTPLDSGNVHFSGNKVILRSQVDAASPFLLIPKHTLDVGQYCLVFSVSLQGTPILVQRTTNITVVHSPLVAVIKGGSHKLWPSFSDLILDGSESRDPDVELGVEDTLQYHWTFMRAVTVCEAPVLPVTVECVSCSALSSTHRISYTTTIILAGQCGQCDDQTQYKWSAEGQDGMPFDLDDVANTTGRHSPKLVIRSGVLQPGLSYTFTLNVSQPDRGQWGSASLNILLNNPPHGGLCDLSPESGIRLLETVVTYNCSGWQDDESEASQLIYTFQVAPCQPITSVCPTLTLYRGTRSTFGSLVPMGRSGQERYLSVIRVTLLVEDHLGSKVIALNRTLTIENPTTDEVSSQWLRNKSQTELWALVQHGNPQEIIPYSIALTSQLNQMESEQTASELMDRREIRGNVSQALASLPISSLLDVDQISSALAQSTAVPSELVCKGCQKKVLEAVRKMIHVMEEQMSPGVVSALDTGKNILSVLGSTLAAVSESASASSSHPAYSNTLQSASSIALSALAHAGALMRSLLHSRVHGEKPILLSTPYVSTFGFQGDPSDLLCTHQTNQSNQNKIMSSQSSSTDRSKSSRLCQFRIPTSLTAHLKSQISEVVQVLVGMDGALKSNPMLSEANPPISTSLVAMELTTPQGLPIPIKDLDPEQAIEVTLPRKYPMEQGGEDGDGRGGENRNGTCLTVTLPTEGQLNFTVKAVDGLDENAGLYISFNFSLVPGATPVSLGHLKAEVSSMVPGTNASQDSLVREWALTLSAPTASSEEAIFLSPLSLCQYYSVKERRWSSEGLQPLEGSTLHTAHCLTQHLTMFGASLFVHPGAVVLLPPSGGPMRNMVVGIVCAVLVLIHLLVGLIAHKLDHLDSLRLSQVPLCSRPGLYHYRVLVKTGWRQGAGTTAHVGISLYGVNKSGSHHLQRDGAFQRGSLDQFHLETDDNLGEVWKIRIWHDNTGLDPSWYVQHVVVWNPQTDHMFFFVLEDWLSVENQKNETVEKEVLASCPEELCQFRRVLTSQLMFGVVERHLWLSLWERPTHSCFTRGQRVTCCALMLHLYLALGALWYGAVGSEENSGPVSAQLLINFEVVAVGMTVAVLVFPLQCFLCFLFRKTHSQVMVDMSVPPSPVCHSVEMDVYLGQSELSGPSFLSLPDSTSRIPDSPSSLLESKAFDSSILDFWAASGLAPQTDKTCQDKGVATWPSCDSLLNLPVDLHPTKASPALGHTRQLRRKKALMQLRLASPSSPDTATSLVPSPFKYPLLKEIADSDCSTTAPGQGIVTVNANPVQIHKHNLTTFLTLSEEDLLMSIAAAAEDTPDTFNSNSDSGRDSPRTTSSFSVTQSTSCSSWSDQSEDKSLYGAEIQKPDPQSCSSLYGLYKCPSVLSVDSVASTFLPSPSPDSTRSSSTTRIGVARGQPSWLLPPWVLCVIYPLVAVLLGTCLAVVGLYGSFFSRPVILMWLVSALSAFLTSALLLEPLKVCVQAVIYTAVWRPVDPEVEDQLAKETTVVRAFGEHSGKVRPPCGYGLLQAKEEARKVRALQSLMRHCVCQLLFLLLVLMVNYQDSIEQRQGRLLHSAVRHHLHTAPLGFPNLTSLRDWSDAEKWINHTLVPHLHQSPSLRLVGLPQLQCTHTLGHVAGISLGNSSVTTNELLADLHMADWSRKLFKTLSIDFTHYHRESGLFVCVSIQLERAQTHRVTPFLSIHPFLIPSSFSGLDLHVALTVLLLISALLILFGELWPMVTELAQYPHQCKHWLQLLLALLSLATAILQFCFLSLASSCVSKPTAFITELNFYSFPSLCVPAPGNLKVCTEVGGDRQSAAESLEGAGGSDRPTAAAAYALYSPRKHVEGFLSVHEASVSVLSILRGRVILQKLCKVHPVLGPLYGLLLMGGGFWLLARLCGTVLIRTYRAEQAELYHPNIDPQDYEMVEFFIKRLKLWMGLTKAKEFRHRVKFEGMDIPPSRSSQESRLSTLLSTLPSSHSPSLSSSFSSPRPLSSALSVRSEESSVSDLGLDVLPYLDRLVPSVSALLSCFDRVNQIIDDVHNLEMKLEQAQARRRKRWISNKEEGAERFRGSTTKEPEEGRITGELRHRKTGLLYPKPRVSLPSSFSFNPPTLHSSAASICIVPRTRSSYSESESALPQVSGENHTSEAARPAFGVCGLYPAGSPRFGQFPRRRAWHSGSSHSADAAQRAFQFPGGAVPCRNGEENVAYTNGRPRSEEGVRRRISDGVPVKRKAWICEGPETEQD</sequence>
<evidence type="ECO:0000256" key="11">
    <source>
        <dbReference type="SAM" id="SignalP"/>
    </source>
</evidence>
<dbReference type="Pfam" id="PF00801">
    <property type="entry name" value="PKD"/>
    <property type="match status" value="8"/>
</dbReference>
<keyword evidence="4" id="KW-0677">Repeat</keyword>
<dbReference type="GeneID" id="108902039"/>
<accession>A0AAJ7VKY1</accession>
<feature type="domain" description="PKD" evidence="13">
    <location>
        <begin position="1724"/>
        <end position="1788"/>
    </location>
</feature>
<dbReference type="FunFam" id="2.60.60.20:FF:000012">
    <property type="entry name" value="polycystin-1 isoform X2"/>
    <property type="match status" value="1"/>
</dbReference>
<dbReference type="Gene3D" id="2.60.60.20">
    <property type="entry name" value="PLAT/LH2 domain"/>
    <property type="match status" value="1"/>
</dbReference>
<keyword evidence="5 10" id="KW-1133">Transmembrane helix</keyword>
<keyword evidence="6 10" id="KW-0472">Membrane</keyword>
<dbReference type="KEGG" id="lcf:108902039"/>
<dbReference type="SUPFAM" id="SSF49723">
    <property type="entry name" value="Lipase/lipooxygenase domain (PLAT/LH2 domain)"/>
    <property type="match status" value="1"/>
</dbReference>
<reference evidence="17" key="1">
    <citation type="submission" date="2025-08" db="UniProtKB">
        <authorList>
            <consortium name="RefSeq"/>
        </authorList>
    </citation>
    <scope>IDENTIFICATION</scope>
    <source>
        <tissue evidence="17">Brain</tissue>
    </source>
</reference>
<feature type="transmembrane region" description="Helical" evidence="10">
    <location>
        <begin position="3285"/>
        <end position="3303"/>
    </location>
</feature>
<feature type="domain" description="PLAT" evidence="14">
    <location>
        <begin position="2718"/>
        <end position="2832"/>
    </location>
</feature>
<feature type="domain" description="PKD" evidence="13">
    <location>
        <begin position="678"/>
        <end position="758"/>
    </location>
</feature>
<evidence type="ECO:0000256" key="6">
    <source>
        <dbReference type="ARBA" id="ARBA00023136"/>
    </source>
</evidence>
<dbReference type="InterPro" id="IPR013783">
    <property type="entry name" value="Ig-like_fold"/>
</dbReference>
<evidence type="ECO:0000256" key="10">
    <source>
        <dbReference type="SAM" id="Phobius"/>
    </source>
</evidence>
<evidence type="ECO:0000256" key="1">
    <source>
        <dbReference type="ARBA" id="ARBA00004141"/>
    </source>
</evidence>
<protein>
    <submittedName>
        <fullName evidence="17">LOW QUALITY PROTEIN: polycystin-1</fullName>
    </submittedName>
</protein>
<name>A0AAJ7VKY1_LATCA</name>
<dbReference type="SMART" id="SM00308">
    <property type="entry name" value="LH2"/>
    <property type="match status" value="1"/>
</dbReference>
<feature type="domain" description="PKD" evidence="13">
    <location>
        <begin position="938"/>
        <end position="1013"/>
    </location>
</feature>
<dbReference type="Pfam" id="PF01477">
    <property type="entry name" value="PLAT"/>
    <property type="match status" value="1"/>
</dbReference>
<dbReference type="Gene3D" id="2.60.40.10">
    <property type="entry name" value="Immunoglobulins"/>
    <property type="match status" value="5"/>
</dbReference>
<feature type="region of interest" description="Disordered" evidence="9">
    <location>
        <begin position="3787"/>
        <end position="3820"/>
    </location>
</feature>
<keyword evidence="11" id="KW-0732">Signal</keyword>
<dbReference type="InterPro" id="IPR000601">
    <property type="entry name" value="PKD_dom"/>
</dbReference>
<dbReference type="InterPro" id="IPR042060">
    <property type="entry name" value="PLAT_polycystin1"/>
</dbReference>
<evidence type="ECO:0000313" key="16">
    <source>
        <dbReference type="Proteomes" id="UP000694890"/>
    </source>
</evidence>
<dbReference type="PROSITE" id="PS50041">
    <property type="entry name" value="C_TYPE_LECTIN_2"/>
    <property type="match status" value="1"/>
</dbReference>
<dbReference type="PRINTS" id="PR00500">
    <property type="entry name" value="POLYCYSTIN1"/>
</dbReference>
<evidence type="ECO:0000256" key="9">
    <source>
        <dbReference type="SAM" id="MobiDB-lite"/>
    </source>
</evidence>
<keyword evidence="7" id="KW-0325">Glycoprotein</keyword>
<dbReference type="CTD" id="565697"/>
<dbReference type="GO" id="GO:0005886">
    <property type="term" value="C:plasma membrane"/>
    <property type="evidence" value="ECO:0007669"/>
    <property type="project" value="TreeGrafter"/>
</dbReference>
<feature type="domain" description="REJ" evidence="15">
    <location>
        <begin position="1792"/>
        <end position="1951"/>
    </location>
</feature>
<feature type="domain" description="PKD" evidence="13">
    <location>
        <begin position="776"/>
        <end position="831"/>
    </location>
</feature>